<dbReference type="AlphaFoldDB" id="A0A0R0CFZ8"/>
<dbReference type="Pfam" id="PF01597">
    <property type="entry name" value="GCV_H"/>
    <property type="match status" value="1"/>
</dbReference>
<dbReference type="InterPro" id="IPR011053">
    <property type="entry name" value="Single_hybrid_motif"/>
</dbReference>
<comment type="similarity">
    <text evidence="1 3">Belongs to the GcvH family.</text>
</comment>
<dbReference type="PROSITE" id="PS00189">
    <property type="entry name" value="LIPOYL"/>
    <property type="match status" value="1"/>
</dbReference>
<dbReference type="RefSeq" id="WP_057632771.1">
    <property type="nucleotide sequence ID" value="NZ_LDJI01000011.1"/>
</dbReference>
<name>A0A0R0CFZ8_9GAMM</name>
<feature type="domain" description="Lipoyl-binding" evidence="5">
    <location>
        <begin position="24"/>
        <end position="106"/>
    </location>
</feature>
<evidence type="ECO:0000256" key="4">
    <source>
        <dbReference type="PIRSR" id="PIRSR617453-50"/>
    </source>
</evidence>
<dbReference type="PATRIC" id="fig|405444.3.peg.200"/>
<dbReference type="GO" id="GO:0019464">
    <property type="term" value="P:glycine decarboxylation via glycine cleavage system"/>
    <property type="evidence" value="ECO:0007669"/>
    <property type="project" value="UniProtKB-UniRule"/>
</dbReference>
<dbReference type="Proteomes" id="UP000050864">
    <property type="component" value="Unassembled WGS sequence"/>
</dbReference>
<organism evidence="6 7">
    <name type="scientific">Stenotrophomonas humi</name>
    <dbReference type="NCBI Taxonomy" id="405444"/>
    <lineage>
        <taxon>Bacteria</taxon>
        <taxon>Pseudomonadati</taxon>
        <taxon>Pseudomonadota</taxon>
        <taxon>Gammaproteobacteria</taxon>
        <taxon>Lysobacterales</taxon>
        <taxon>Lysobacteraceae</taxon>
        <taxon>Stenotrophomonas</taxon>
    </lineage>
</organism>
<evidence type="ECO:0000256" key="3">
    <source>
        <dbReference type="HAMAP-Rule" id="MF_00272"/>
    </source>
</evidence>
<evidence type="ECO:0000313" key="6">
    <source>
        <dbReference type="EMBL" id="KRG64903.1"/>
    </source>
</evidence>
<dbReference type="InterPro" id="IPR033753">
    <property type="entry name" value="GCV_H/Fam206"/>
</dbReference>
<evidence type="ECO:0000259" key="5">
    <source>
        <dbReference type="PROSITE" id="PS50968"/>
    </source>
</evidence>
<dbReference type="InterPro" id="IPR003016">
    <property type="entry name" value="2-oxoA_DH_lipoyl-BS"/>
</dbReference>
<reference evidence="6 7" key="1">
    <citation type="submission" date="2015-05" db="EMBL/GenBank/DDBJ databases">
        <title>Genome sequencing and analysis of members of genus Stenotrophomonas.</title>
        <authorList>
            <person name="Patil P.P."/>
            <person name="Midha S."/>
            <person name="Patil P.B."/>
        </authorList>
    </citation>
    <scope>NUCLEOTIDE SEQUENCE [LARGE SCALE GENOMIC DNA]</scope>
    <source>
        <strain evidence="6 7">DSM 18929</strain>
    </source>
</reference>
<dbReference type="PANTHER" id="PTHR11715">
    <property type="entry name" value="GLYCINE CLEAVAGE SYSTEM H PROTEIN"/>
    <property type="match status" value="1"/>
</dbReference>
<dbReference type="GO" id="GO:0005829">
    <property type="term" value="C:cytosol"/>
    <property type="evidence" value="ECO:0007669"/>
    <property type="project" value="TreeGrafter"/>
</dbReference>
<evidence type="ECO:0000313" key="7">
    <source>
        <dbReference type="Proteomes" id="UP000050864"/>
    </source>
</evidence>
<evidence type="ECO:0000256" key="2">
    <source>
        <dbReference type="ARBA" id="ARBA00022823"/>
    </source>
</evidence>
<dbReference type="OrthoDB" id="9796712at2"/>
<dbReference type="InterPro" id="IPR002930">
    <property type="entry name" value="GCV_H"/>
</dbReference>
<dbReference type="HAMAP" id="MF_00272">
    <property type="entry name" value="GcvH"/>
    <property type="match status" value="1"/>
</dbReference>
<dbReference type="GO" id="GO:0005960">
    <property type="term" value="C:glycine cleavage complex"/>
    <property type="evidence" value="ECO:0007669"/>
    <property type="project" value="InterPro"/>
</dbReference>
<dbReference type="SUPFAM" id="SSF51230">
    <property type="entry name" value="Single hybrid motif"/>
    <property type="match status" value="1"/>
</dbReference>
<comment type="subunit">
    <text evidence="3">The glycine cleavage system is composed of four proteins: P, T, L and H.</text>
</comment>
<comment type="function">
    <text evidence="3">The glycine cleavage system catalyzes the degradation of glycine. The H protein shuttles the methylamine group of glycine from the P protein to the T protein.</text>
</comment>
<dbReference type="STRING" id="405444.ABB26_06005"/>
<dbReference type="PROSITE" id="PS50968">
    <property type="entry name" value="BIOTINYL_LIPOYL"/>
    <property type="match status" value="1"/>
</dbReference>
<dbReference type="NCBIfam" id="TIGR00527">
    <property type="entry name" value="gcvH"/>
    <property type="match status" value="1"/>
</dbReference>
<keyword evidence="2 3" id="KW-0450">Lipoyl</keyword>
<comment type="caution">
    <text evidence="6">The sequence shown here is derived from an EMBL/GenBank/DDBJ whole genome shotgun (WGS) entry which is preliminary data.</text>
</comment>
<dbReference type="InterPro" id="IPR000089">
    <property type="entry name" value="Biotin_lipoyl"/>
</dbReference>
<accession>A0A0R0CFZ8</accession>
<dbReference type="EMBL" id="LDJI01000011">
    <property type="protein sequence ID" value="KRG64903.1"/>
    <property type="molecule type" value="Genomic_DNA"/>
</dbReference>
<dbReference type="InterPro" id="IPR017453">
    <property type="entry name" value="GCV_H_sub"/>
</dbReference>
<keyword evidence="7" id="KW-1185">Reference proteome</keyword>
<sequence>MSEIPGDLKFLKSHEWARAEGNGRVTVGISDHAQGLLGDLVYVELPGVGDTVQAGNGAAVVESVKAASDVYSPVSGTVVEVNEAVTDKPETINEDAYGEGWLFVVELSDPAQLNDLLGPDDYAQMLEDDEH</sequence>
<protein>
    <recommendedName>
        <fullName evidence="3">Glycine cleavage system H protein</fullName>
    </recommendedName>
</protein>
<dbReference type="CDD" id="cd06848">
    <property type="entry name" value="GCS_H"/>
    <property type="match status" value="1"/>
</dbReference>
<evidence type="ECO:0000256" key="1">
    <source>
        <dbReference type="ARBA" id="ARBA00009249"/>
    </source>
</evidence>
<gene>
    <name evidence="3" type="primary">gcvH</name>
    <name evidence="6" type="ORF">ABB26_06005</name>
</gene>
<dbReference type="NCBIfam" id="NF002270">
    <property type="entry name" value="PRK01202.1"/>
    <property type="match status" value="1"/>
</dbReference>
<dbReference type="GO" id="GO:0009249">
    <property type="term" value="P:protein lipoylation"/>
    <property type="evidence" value="ECO:0007669"/>
    <property type="project" value="TreeGrafter"/>
</dbReference>
<comment type="cofactor">
    <cofactor evidence="3">
        <name>(R)-lipoate</name>
        <dbReference type="ChEBI" id="CHEBI:83088"/>
    </cofactor>
    <text evidence="3">Binds 1 lipoyl cofactor covalently.</text>
</comment>
<feature type="modified residue" description="N6-lipoyllysine" evidence="3 4">
    <location>
        <position position="65"/>
    </location>
</feature>
<proteinExistence type="inferred from homology"/>
<dbReference type="Gene3D" id="2.40.50.100">
    <property type="match status" value="1"/>
</dbReference>
<dbReference type="PANTHER" id="PTHR11715:SF3">
    <property type="entry name" value="GLYCINE CLEAVAGE SYSTEM H PROTEIN-RELATED"/>
    <property type="match status" value="1"/>
</dbReference>